<comment type="caution">
    <text evidence="7">The sequence shown here is derived from an EMBL/GenBank/DDBJ whole genome shotgun (WGS) entry which is preliminary data.</text>
</comment>
<evidence type="ECO:0000256" key="1">
    <source>
        <dbReference type="ARBA" id="ARBA00004123"/>
    </source>
</evidence>
<organism evidence="7 8">
    <name type="scientific">Thelonectria olida</name>
    <dbReference type="NCBI Taxonomy" id="1576542"/>
    <lineage>
        <taxon>Eukaryota</taxon>
        <taxon>Fungi</taxon>
        <taxon>Dikarya</taxon>
        <taxon>Ascomycota</taxon>
        <taxon>Pezizomycotina</taxon>
        <taxon>Sordariomycetes</taxon>
        <taxon>Hypocreomycetidae</taxon>
        <taxon>Hypocreales</taxon>
        <taxon>Nectriaceae</taxon>
        <taxon>Thelonectria</taxon>
    </lineage>
</organism>
<comment type="subcellular location">
    <subcellularLocation>
        <location evidence="1">Nucleus</location>
    </subcellularLocation>
</comment>
<protein>
    <submittedName>
        <fullName evidence="7">Fungal-specific transcription factor domain-containing protein</fullName>
    </submittedName>
</protein>
<proteinExistence type="predicted"/>
<keyword evidence="3" id="KW-0805">Transcription regulation</keyword>
<dbReference type="EMBL" id="JAGPYM010000005">
    <property type="protein sequence ID" value="KAH6894706.1"/>
    <property type="molecule type" value="Genomic_DNA"/>
</dbReference>
<dbReference type="GO" id="GO:0005634">
    <property type="term" value="C:nucleus"/>
    <property type="evidence" value="ECO:0007669"/>
    <property type="project" value="UniProtKB-SubCell"/>
</dbReference>
<feature type="domain" description="Xylanolytic transcriptional activator regulatory" evidence="6">
    <location>
        <begin position="126"/>
        <end position="198"/>
    </location>
</feature>
<name>A0A9P9AQE2_9HYPO</name>
<dbReference type="InterPro" id="IPR050815">
    <property type="entry name" value="TF_fung"/>
</dbReference>
<dbReference type="SMART" id="SM00906">
    <property type="entry name" value="Fungal_trans"/>
    <property type="match status" value="1"/>
</dbReference>
<evidence type="ECO:0000313" key="7">
    <source>
        <dbReference type="EMBL" id="KAH6894706.1"/>
    </source>
</evidence>
<gene>
    <name evidence="7" type="ORF">B0T10DRAFT_399079</name>
</gene>
<dbReference type="AlphaFoldDB" id="A0A9P9AQE2"/>
<dbReference type="GO" id="GO:0003677">
    <property type="term" value="F:DNA binding"/>
    <property type="evidence" value="ECO:0007669"/>
    <property type="project" value="InterPro"/>
</dbReference>
<keyword evidence="8" id="KW-1185">Reference proteome</keyword>
<keyword evidence="2" id="KW-0479">Metal-binding</keyword>
<evidence type="ECO:0000259" key="6">
    <source>
        <dbReference type="SMART" id="SM00906"/>
    </source>
</evidence>
<evidence type="ECO:0000313" key="8">
    <source>
        <dbReference type="Proteomes" id="UP000777438"/>
    </source>
</evidence>
<dbReference type="Pfam" id="PF04082">
    <property type="entry name" value="Fungal_trans"/>
    <property type="match status" value="1"/>
</dbReference>
<dbReference type="GO" id="GO:0008270">
    <property type="term" value="F:zinc ion binding"/>
    <property type="evidence" value="ECO:0007669"/>
    <property type="project" value="InterPro"/>
</dbReference>
<evidence type="ECO:0000256" key="4">
    <source>
        <dbReference type="ARBA" id="ARBA00023163"/>
    </source>
</evidence>
<dbReference type="CDD" id="cd12148">
    <property type="entry name" value="fungal_TF_MHR"/>
    <property type="match status" value="1"/>
</dbReference>
<accession>A0A9P9AQE2</accession>
<reference evidence="7 8" key="1">
    <citation type="journal article" date="2021" name="Nat. Commun.">
        <title>Genetic determinants of endophytism in the Arabidopsis root mycobiome.</title>
        <authorList>
            <person name="Mesny F."/>
            <person name="Miyauchi S."/>
            <person name="Thiergart T."/>
            <person name="Pickel B."/>
            <person name="Atanasova L."/>
            <person name="Karlsson M."/>
            <person name="Huettel B."/>
            <person name="Barry K.W."/>
            <person name="Haridas S."/>
            <person name="Chen C."/>
            <person name="Bauer D."/>
            <person name="Andreopoulos W."/>
            <person name="Pangilinan J."/>
            <person name="LaButti K."/>
            <person name="Riley R."/>
            <person name="Lipzen A."/>
            <person name="Clum A."/>
            <person name="Drula E."/>
            <person name="Henrissat B."/>
            <person name="Kohler A."/>
            <person name="Grigoriev I.V."/>
            <person name="Martin F.M."/>
            <person name="Hacquard S."/>
        </authorList>
    </citation>
    <scope>NUCLEOTIDE SEQUENCE [LARGE SCALE GENOMIC DNA]</scope>
    <source>
        <strain evidence="7 8">MPI-CAGE-CH-0241</strain>
    </source>
</reference>
<evidence type="ECO:0000256" key="5">
    <source>
        <dbReference type="ARBA" id="ARBA00023242"/>
    </source>
</evidence>
<keyword evidence="4" id="KW-0804">Transcription</keyword>
<dbReference type="GO" id="GO:0000981">
    <property type="term" value="F:DNA-binding transcription factor activity, RNA polymerase II-specific"/>
    <property type="evidence" value="ECO:0007669"/>
    <property type="project" value="InterPro"/>
</dbReference>
<evidence type="ECO:0000256" key="3">
    <source>
        <dbReference type="ARBA" id="ARBA00023015"/>
    </source>
</evidence>
<keyword evidence="5" id="KW-0539">Nucleus</keyword>
<evidence type="ECO:0000256" key="2">
    <source>
        <dbReference type="ARBA" id="ARBA00022723"/>
    </source>
</evidence>
<sequence>MESIPPRSLDQLPPPSIVQSLIDTFFARAHNQPYSFFHPASFRQSIDDDTVPRCLLFAVLAIAVRYSTHPAFVGRTYEASKAYSKRSWLYALEDHLATDDNSDLTFVQAVAILAIIDFTAGKVSSGWLRLGLAIRLSQDLHLTSEPPPYLPNEKKEEQRRTFWSIYLLDKLMSCARSKPAALLDQDCTVQLPCDEATFRNMEHKQTPTLQQMLSWDSDIEEPPSLFSLTIATSSIFARCTRYARGQTTADSLPPWDPQSEFTATNASLLFVESYLKRGPSSILNLITNGASEDDNLDVDQLWHLILAHSLFHLCHCLLNHPFLMRLRLRPVTAKAPSRFASGSFQLCQDHARKLTDMLAAAAAAESKLFIKSSFYTYCAAISAGVHCLASSAQQQGVEGVDYDARRYFERSVHALEKLAVIWPMVAEMVKKVTEFGAEASAYASLFDVKCLADTMDSATENTLWTLIDYGLLAKETPGKSPGPISFLSNLPSPSTWSYPMDEFATGSDLCTTATENQMLFLGVDGSQTGY</sequence>
<dbReference type="OrthoDB" id="424974at2759"/>
<dbReference type="PANTHER" id="PTHR47338:SF4">
    <property type="entry name" value="ZN(II)2CYS6 TRANSCRIPTION FACTOR (EUROFUNG)"/>
    <property type="match status" value="1"/>
</dbReference>
<dbReference type="Proteomes" id="UP000777438">
    <property type="component" value="Unassembled WGS sequence"/>
</dbReference>
<dbReference type="InterPro" id="IPR007219">
    <property type="entry name" value="XnlR_reg_dom"/>
</dbReference>
<dbReference type="GO" id="GO:0006351">
    <property type="term" value="P:DNA-templated transcription"/>
    <property type="evidence" value="ECO:0007669"/>
    <property type="project" value="InterPro"/>
</dbReference>
<dbReference type="PANTHER" id="PTHR47338">
    <property type="entry name" value="ZN(II)2CYS6 TRANSCRIPTION FACTOR (EUROFUNG)-RELATED"/>
    <property type="match status" value="1"/>
</dbReference>